<accession>D3PDI3</accession>
<dbReference type="NCBIfam" id="TIGR00355">
    <property type="entry name" value="purH"/>
    <property type="match status" value="1"/>
</dbReference>
<dbReference type="InterPro" id="IPR036914">
    <property type="entry name" value="MGS-like_dom_sf"/>
</dbReference>
<evidence type="ECO:0000256" key="5">
    <source>
        <dbReference type="ARBA" id="ARBA00022755"/>
    </source>
</evidence>
<dbReference type="InterPro" id="IPR002695">
    <property type="entry name" value="PurH-like"/>
</dbReference>
<dbReference type="PIRSF" id="PIRSF000414">
    <property type="entry name" value="AICARFT_IMPCHas"/>
    <property type="match status" value="1"/>
</dbReference>
<dbReference type="SUPFAM" id="SSF53927">
    <property type="entry name" value="Cytidine deaminase-like"/>
    <property type="match status" value="1"/>
</dbReference>
<dbReference type="GO" id="GO:0003937">
    <property type="term" value="F:IMP cyclohydrolase activity"/>
    <property type="evidence" value="ECO:0007669"/>
    <property type="project" value="UniProtKB-UniRule"/>
</dbReference>
<protein>
    <recommendedName>
        <fullName evidence="10">Bifunctional purine biosynthesis protein PurH</fullName>
    </recommendedName>
    <domain>
        <recommendedName>
            <fullName evidence="10">Phosphoribosylaminoimidazolecarboxamide formyltransferase</fullName>
            <ecNumber evidence="10">2.1.2.3</ecNumber>
        </recommendedName>
        <alternativeName>
            <fullName evidence="10">AICAR transformylase</fullName>
        </alternativeName>
    </domain>
    <domain>
        <recommendedName>
            <fullName evidence="10">IMP cyclohydrolase</fullName>
            <ecNumber evidence="10">3.5.4.10</ecNumber>
        </recommendedName>
        <alternativeName>
            <fullName evidence="10">ATIC</fullName>
        </alternativeName>
        <alternativeName>
            <fullName evidence="10">IMP synthase</fullName>
        </alternativeName>
        <alternativeName>
            <fullName evidence="10">Inosinicase</fullName>
        </alternativeName>
    </domain>
</protein>
<reference evidence="12 13" key="1">
    <citation type="journal article" date="2010" name="DNA Res.">
        <title>Bacterial lifestyle in a deep-sea hydrothermal vent chimney revealed by the genome sequence of the thermophilic bacterium Deferribacter desulfuricans SSM1.</title>
        <authorList>
            <person name="Takaki Y."/>
            <person name="Shimamura S."/>
            <person name="Nakagawa S."/>
            <person name="Fukuhara Y."/>
            <person name="Horikawa H."/>
            <person name="Ankai A."/>
            <person name="Harada T."/>
            <person name="Hosoyama A."/>
            <person name="Oguchi A."/>
            <person name="Fukui S."/>
            <person name="Fujita N."/>
            <person name="Takami H."/>
            <person name="Takai K."/>
        </authorList>
    </citation>
    <scope>NUCLEOTIDE SEQUENCE [LARGE SCALE GENOMIC DNA]</scope>
    <source>
        <strain evidence="13">DSM 14783 / JCM 11476 / NBRC 101012 / SSM1</strain>
    </source>
</reference>
<keyword evidence="7 10" id="KW-0511">Multifunctional enzyme</keyword>
<evidence type="ECO:0000259" key="11">
    <source>
        <dbReference type="PROSITE" id="PS51855"/>
    </source>
</evidence>
<dbReference type="Pfam" id="PF01808">
    <property type="entry name" value="AICARFT_IMPCHas"/>
    <property type="match status" value="1"/>
</dbReference>
<dbReference type="KEGG" id="ddf:DEFDS_1187"/>
<dbReference type="InterPro" id="IPR016193">
    <property type="entry name" value="Cytidine_deaminase-like"/>
</dbReference>
<dbReference type="EC" id="3.5.4.10" evidence="10"/>
<dbReference type="OrthoDB" id="9802065at2"/>
<evidence type="ECO:0000256" key="6">
    <source>
        <dbReference type="ARBA" id="ARBA00022801"/>
    </source>
</evidence>
<dbReference type="HOGENOM" id="CLU_016316_5_2_0"/>
<dbReference type="HAMAP" id="MF_00139">
    <property type="entry name" value="PurH"/>
    <property type="match status" value="1"/>
</dbReference>
<dbReference type="SUPFAM" id="SSF52335">
    <property type="entry name" value="Methylglyoxal synthase-like"/>
    <property type="match status" value="1"/>
</dbReference>
<comment type="pathway">
    <text evidence="1 10">Purine metabolism; IMP biosynthesis via de novo pathway; IMP from 5-formamido-1-(5-phospho-D-ribosyl)imidazole-4-carboxamide: step 1/1.</text>
</comment>
<comment type="catalytic activity">
    <reaction evidence="8 10">
        <text>(6R)-10-formyltetrahydrofolate + 5-amino-1-(5-phospho-beta-D-ribosyl)imidazole-4-carboxamide = 5-formamido-1-(5-phospho-D-ribosyl)imidazole-4-carboxamide + (6S)-5,6,7,8-tetrahydrofolate</text>
        <dbReference type="Rhea" id="RHEA:22192"/>
        <dbReference type="ChEBI" id="CHEBI:57453"/>
        <dbReference type="ChEBI" id="CHEBI:58467"/>
        <dbReference type="ChEBI" id="CHEBI:58475"/>
        <dbReference type="ChEBI" id="CHEBI:195366"/>
        <dbReference type="EC" id="2.1.2.3"/>
    </reaction>
</comment>
<dbReference type="GO" id="GO:0005829">
    <property type="term" value="C:cytosol"/>
    <property type="evidence" value="ECO:0007669"/>
    <property type="project" value="TreeGrafter"/>
</dbReference>
<comment type="catalytic activity">
    <reaction evidence="9 10">
        <text>IMP + H2O = 5-formamido-1-(5-phospho-D-ribosyl)imidazole-4-carboxamide</text>
        <dbReference type="Rhea" id="RHEA:18445"/>
        <dbReference type="ChEBI" id="CHEBI:15377"/>
        <dbReference type="ChEBI" id="CHEBI:58053"/>
        <dbReference type="ChEBI" id="CHEBI:58467"/>
        <dbReference type="EC" id="3.5.4.10"/>
    </reaction>
</comment>
<keyword evidence="13" id="KW-1185">Reference proteome</keyword>
<evidence type="ECO:0000256" key="2">
    <source>
        <dbReference type="ARBA" id="ARBA00004954"/>
    </source>
</evidence>
<dbReference type="PROSITE" id="PS51855">
    <property type="entry name" value="MGS"/>
    <property type="match status" value="1"/>
</dbReference>
<evidence type="ECO:0000256" key="4">
    <source>
        <dbReference type="ARBA" id="ARBA00022679"/>
    </source>
</evidence>
<dbReference type="PANTHER" id="PTHR11692:SF0">
    <property type="entry name" value="BIFUNCTIONAL PURINE BIOSYNTHESIS PROTEIN ATIC"/>
    <property type="match status" value="1"/>
</dbReference>
<dbReference type="InterPro" id="IPR024051">
    <property type="entry name" value="AICAR_Tfase_dup_dom_sf"/>
</dbReference>
<keyword evidence="5 10" id="KW-0658">Purine biosynthesis</keyword>
<feature type="domain" description="MGS-like" evidence="11">
    <location>
        <begin position="1"/>
        <end position="148"/>
    </location>
</feature>
<dbReference type="FunFam" id="3.40.140.20:FF:000001">
    <property type="entry name" value="Bifunctional purine biosynthesis protein PurH"/>
    <property type="match status" value="1"/>
</dbReference>
<dbReference type="FunFam" id="3.40.50.1380:FF:000001">
    <property type="entry name" value="Bifunctional purine biosynthesis protein PurH"/>
    <property type="match status" value="1"/>
</dbReference>
<keyword evidence="4 10" id="KW-0808">Transferase</keyword>
<evidence type="ECO:0000256" key="1">
    <source>
        <dbReference type="ARBA" id="ARBA00004844"/>
    </source>
</evidence>
<evidence type="ECO:0000256" key="8">
    <source>
        <dbReference type="ARBA" id="ARBA00050488"/>
    </source>
</evidence>
<dbReference type="RefSeq" id="WP_013007903.1">
    <property type="nucleotide sequence ID" value="NC_013939.1"/>
</dbReference>
<dbReference type="Pfam" id="PF02142">
    <property type="entry name" value="MGS"/>
    <property type="match status" value="1"/>
</dbReference>
<comment type="pathway">
    <text evidence="2 10">Purine metabolism; IMP biosynthesis via de novo pathway; 5-formamido-1-(5-phospho-D-ribosyl)imidazole-4-carboxamide from 5-amino-1-(5-phospho-D-ribosyl)imidazole-4-carboxamide (10-formyl THF route): step 1/1.</text>
</comment>
<dbReference type="STRING" id="639282.DEFDS_1187"/>
<evidence type="ECO:0000256" key="10">
    <source>
        <dbReference type="HAMAP-Rule" id="MF_00139"/>
    </source>
</evidence>
<dbReference type="Gene3D" id="3.40.140.20">
    <property type="match status" value="2"/>
</dbReference>
<evidence type="ECO:0000256" key="7">
    <source>
        <dbReference type="ARBA" id="ARBA00023268"/>
    </source>
</evidence>
<organism evidence="12 13">
    <name type="scientific">Deferribacter desulfuricans (strain DSM 14783 / JCM 11476 / NBRC 101012 / SSM1)</name>
    <dbReference type="NCBI Taxonomy" id="639282"/>
    <lineage>
        <taxon>Bacteria</taxon>
        <taxon>Pseudomonadati</taxon>
        <taxon>Deferribacterota</taxon>
        <taxon>Deferribacteres</taxon>
        <taxon>Deferribacterales</taxon>
        <taxon>Deferribacteraceae</taxon>
        <taxon>Deferribacter</taxon>
    </lineage>
</organism>
<dbReference type="InterPro" id="IPR011607">
    <property type="entry name" value="MGS-like_dom"/>
</dbReference>
<comment type="similarity">
    <text evidence="3 10">Belongs to the PurH family.</text>
</comment>
<evidence type="ECO:0000313" key="12">
    <source>
        <dbReference type="EMBL" id="BAI80656.1"/>
    </source>
</evidence>
<dbReference type="GO" id="GO:0004643">
    <property type="term" value="F:phosphoribosylaminoimidazolecarboxamide formyltransferase activity"/>
    <property type="evidence" value="ECO:0007669"/>
    <property type="project" value="UniProtKB-UniRule"/>
</dbReference>
<dbReference type="SMART" id="SM00798">
    <property type="entry name" value="AICARFT_IMPCHas"/>
    <property type="match status" value="1"/>
</dbReference>
<evidence type="ECO:0000256" key="9">
    <source>
        <dbReference type="ARBA" id="ARBA00050687"/>
    </source>
</evidence>
<dbReference type="CDD" id="cd01421">
    <property type="entry name" value="IMPCH"/>
    <property type="match status" value="1"/>
</dbReference>
<gene>
    <name evidence="10 12" type="primary">purH</name>
    <name evidence="12" type="ordered locus">DEFDS_1187</name>
</gene>
<proteinExistence type="inferred from homology"/>
<dbReference type="UniPathway" id="UPA00074">
    <property type="reaction ID" value="UER00133"/>
</dbReference>
<sequence>MNLIPKRALISVSEKSGIVEFATELVNLGIEIISTGGTAKLLKENGIDIVEISDFTGFPEILDGRVKTLHPKVHAGILNIRDNENHQKIMKEMGLVNIDLVVVNLYPFEKTVAKEDVSFDEAIENIDIGGPTMVRSAAKNHKYVAIVVDNNDYNKIIDELKKGGITYETRLNLARKAFTHTAVYDALISNYFNKVCNIVFPDEISLPMRKAQDLRYGENPHQKAAFYKSPLIKEVSVSTSKQLHGKELSFNNIIDINAALELVKEFDKPAAVIIKHTNPCGVGTADNLLDAYNFALECDPVSAFGGIVAFNRVLDKETAEKLKELFLEVVIAPDFEEGALDILTTKKNLRLIKTGDFNQIKDNEFDVKKVIGGFLLQDRDLENFDREHGLKVVTKRKPTEEELEALKFAWIVVKHVKSNAIVYANKNQTVGIGAGQMSRVDSSVIAAMKARKPLKGCVMASDAFFPFRDSVDEAAKNGITAIIQPGGSIRDNEVIEAANEHNIAMIFTGMRHFKH</sequence>
<dbReference type="EC" id="2.1.2.3" evidence="10"/>
<name>D3PDI3_DEFDS</name>
<dbReference type="GO" id="GO:0006189">
    <property type="term" value="P:'de novo' IMP biosynthetic process"/>
    <property type="evidence" value="ECO:0007669"/>
    <property type="project" value="UniProtKB-UniRule"/>
</dbReference>
<dbReference type="NCBIfam" id="NF002049">
    <property type="entry name" value="PRK00881.1"/>
    <property type="match status" value="1"/>
</dbReference>
<dbReference type="Proteomes" id="UP000001520">
    <property type="component" value="Chromosome"/>
</dbReference>
<dbReference type="EMBL" id="AP011529">
    <property type="protein sequence ID" value="BAI80656.1"/>
    <property type="molecule type" value="Genomic_DNA"/>
</dbReference>
<comment type="domain">
    <text evidence="10">The IMP cyclohydrolase activity resides in the N-terminal region.</text>
</comment>
<dbReference type="eggNOG" id="COG0138">
    <property type="taxonomic scope" value="Bacteria"/>
</dbReference>
<dbReference type="PANTHER" id="PTHR11692">
    <property type="entry name" value="BIFUNCTIONAL PURINE BIOSYNTHESIS PROTEIN PURH"/>
    <property type="match status" value="1"/>
</dbReference>
<evidence type="ECO:0000313" key="13">
    <source>
        <dbReference type="Proteomes" id="UP000001520"/>
    </source>
</evidence>
<dbReference type="FunFam" id="3.40.140.20:FF:000002">
    <property type="entry name" value="Bifunctional purine biosynthesis protein PurH"/>
    <property type="match status" value="1"/>
</dbReference>
<keyword evidence="6 10" id="KW-0378">Hydrolase</keyword>
<dbReference type="Gene3D" id="3.40.50.1380">
    <property type="entry name" value="Methylglyoxal synthase-like domain"/>
    <property type="match status" value="1"/>
</dbReference>
<evidence type="ECO:0000256" key="3">
    <source>
        <dbReference type="ARBA" id="ARBA00007667"/>
    </source>
</evidence>
<dbReference type="AlphaFoldDB" id="D3PDI3"/>
<dbReference type="SMART" id="SM00851">
    <property type="entry name" value="MGS"/>
    <property type="match status" value="1"/>
</dbReference>